<dbReference type="KEGG" id="ruj:E5Z56_05070"/>
<dbReference type="RefSeq" id="WP_138156834.1">
    <property type="nucleotide sequence ID" value="NZ_CP039381.1"/>
</dbReference>
<dbReference type="Proteomes" id="UP000301475">
    <property type="component" value="Chromosome"/>
</dbReference>
<proteinExistence type="predicted"/>
<evidence type="ECO:0000313" key="2">
    <source>
        <dbReference type="Proteomes" id="UP000301475"/>
    </source>
</evidence>
<evidence type="ECO:0000313" key="1">
    <source>
        <dbReference type="EMBL" id="QCT06770.1"/>
    </source>
</evidence>
<dbReference type="AlphaFoldDB" id="A0A4P8XXK4"/>
<accession>A0A4P8XXK4</accession>
<sequence>MAYLTEKNIETIAYSIVQQYMNVYNISSNEVFKVSPENVANMLGIKIQYVDFNDKEVLGKVALCNVKDEIGEREVTLNNKTVYMNKQLLKGSSGHRNFVTMCGISFLILNRINSDLYGEKYRKKSITLRDAPSDDIVEGITSTLALEILMPKETINLVFNKVYGVDKLNVINPVVDKGNFIKFNAMADMFGVTKEILAIRLQKMGKLTEYQFCGYENLLQLLMALKNYHCKA</sequence>
<keyword evidence="2" id="KW-1185">Reference proteome</keyword>
<gene>
    <name evidence="1" type="ORF">E5Z56_05070</name>
</gene>
<reference evidence="1 2" key="1">
    <citation type="submission" date="2019-04" db="EMBL/GenBank/DDBJ databases">
        <authorList>
            <person name="Embree M."/>
            <person name="Gaffney J.R."/>
        </authorList>
    </citation>
    <scope>NUCLEOTIDE SEQUENCE [LARGE SCALE GENOMIC DNA]</scope>
    <source>
        <strain evidence="1 2">JE7A12</strain>
    </source>
</reference>
<dbReference type="EMBL" id="CP039381">
    <property type="protein sequence ID" value="QCT06770.1"/>
    <property type="molecule type" value="Genomic_DNA"/>
</dbReference>
<dbReference type="OrthoDB" id="581382at2"/>
<name>A0A4P8XXK4_9FIRM</name>
<organism evidence="1 2">
    <name type="scientific">Ruminococcus bovis</name>
    <dbReference type="NCBI Taxonomy" id="2564099"/>
    <lineage>
        <taxon>Bacteria</taxon>
        <taxon>Bacillati</taxon>
        <taxon>Bacillota</taxon>
        <taxon>Clostridia</taxon>
        <taxon>Eubacteriales</taxon>
        <taxon>Oscillospiraceae</taxon>
        <taxon>Ruminococcus</taxon>
    </lineage>
</organism>
<protein>
    <submittedName>
        <fullName evidence="1">Uncharacterized protein</fullName>
    </submittedName>
</protein>